<organism evidence="2 3">
    <name type="scientific">Pyronema omphalodes (strain CBS 100304)</name>
    <name type="common">Pyronema confluens</name>
    <dbReference type="NCBI Taxonomy" id="1076935"/>
    <lineage>
        <taxon>Eukaryota</taxon>
        <taxon>Fungi</taxon>
        <taxon>Dikarya</taxon>
        <taxon>Ascomycota</taxon>
        <taxon>Pezizomycotina</taxon>
        <taxon>Pezizomycetes</taxon>
        <taxon>Pezizales</taxon>
        <taxon>Pyronemataceae</taxon>
        <taxon>Pyronema</taxon>
    </lineage>
</organism>
<protein>
    <submittedName>
        <fullName evidence="2">Uncharacterized protein</fullName>
    </submittedName>
</protein>
<feature type="compositionally biased region" description="Basic residues" evidence="1">
    <location>
        <begin position="44"/>
        <end position="55"/>
    </location>
</feature>
<dbReference type="EMBL" id="HF935496">
    <property type="protein sequence ID" value="CCX09796.1"/>
    <property type="molecule type" value="Genomic_DNA"/>
</dbReference>
<feature type="compositionally biased region" description="Basic and acidic residues" evidence="1">
    <location>
        <begin position="27"/>
        <end position="43"/>
    </location>
</feature>
<name>U4L2A1_PYROM</name>
<reference evidence="2 3" key="1">
    <citation type="journal article" date="2013" name="PLoS Genet.">
        <title>The genome and development-dependent transcriptomes of Pyronema confluens: a window into fungal evolution.</title>
        <authorList>
            <person name="Traeger S."/>
            <person name="Altegoer F."/>
            <person name="Freitag M."/>
            <person name="Gabaldon T."/>
            <person name="Kempken F."/>
            <person name="Kumar A."/>
            <person name="Marcet-Houben M."/>
            <person name="Poggeler S."/>
            <person name="Stajich J.E."/>
            <person name="Nowrousian M."/>
        </authorList>
    </citation>
    <scope>NUCLEOTIDE SEQUENCE [LARGE SCALE GENOMIC DNA]</scope>
    <source>
        <strain evidence="3">CBS 100304</strain>
        <tissue evidence="2">Vegetative mycelium</tissue>
    </source>
</reference>
<gene>
    <name evidence="2" type="ORF">PCON_09389</name>
</gene>
<dbReference type="Proteomes" id="UP000018144">
    <property type="component" value="Unassembled WGS sequence"/>
</dbReference>
<feature type="region of interest" description="Disordered" evidence="1">
    <location>
        <begin position="1"/>
        <end position="68"/>
    </location>
</feature>
<feature type="compositionally biased region" description="Polar residues" evidence="1">
    <location>
        <begin position="59"/>
        <end position="68"/>
    </location>
</feature>
<accession>U4L2A1</accession>
<sequence>MAELAIDNQRPMAEKRKRCEEEEVHEENENKKLKESKDEDEQRRRRKKTTRKVTKKNQDSLISSSASNRDAANMVAFSDSYYLTRFYEVLYNSAGTIDPYLLDYPSLSYYKDLPDCETEEELHRAIQL</sequence>
<dbReference type="AlphaFoldDB" id="U4L2A1"/>
<evidence type="ECO:0000313" key="2">
    <source>
        <dbReference type="EMBL" id="CCX09796.1"/>
    </source>
</evidence>
<evidence type="ECO:0000313" key="3">
    <source>
        <dbReference type="Proteomes" id="UP000018144"/>
    </source>
</evidence>
<proteinExistence type="predicted"/>
<evidence type="ECO:0000256" key="1">
    <source>
        <dbReference type="SAM" id="MobiDB-lite"/>
    </source>
</evidence>
<keyword evidence="3" id="KW-1185">Reference proteome</keyword>